<protein>
    <submittedName>
        <fullName evidence="1">Uncharacterized protein</fullName>
    </submittedName>
</protein>
<dbReference type="RefSeq" id="WP_366289659.1">
    <property type="nucleotide sequence ID" value="NZ_CP159992.1"/>
</dbReference>
<dbReference type="AlphaFoldDB" id="A0AAU8N8P6"/>
<reference evidence="1" key="1">
    <citation type="submission" date="2024-05" db="EMBL/GenBank/DDBJ databases">
        <title>Draft genome assemblies of 36 bacteria isolated from hibernating arctic ground squirrels.</title>
        <authorList>
            <person name="McKee H."/>
            <person name="Mullen L."/>
            <person name="Drown D.M."/>
            <person name="Duddleston K.N."/>
        </authorList>
    </citation>
    <scope>NUCLEOTIDE SEQUENCE</scope>
    <source>
        <strain evidence="1">AN1007</strain>
    </source>
</reference>
<sequence>MTSSYKIPDLLQEMMEWEQEIKHEVPYLETPTGYFLQFDPHDHGGYLCSPADAIVFANTGMGGIHFSFLTDFSHISDLSAAPIIRVDPTDFGRYARIVASNIREFFALGFSGHVDLLLNEFESKQQYLNFVKEQAEDMSESEYFDRKRWHLEKNKVRNWAVQRFDLQLIPDGYSYMQEARQIRRSEVIVDTLDGLGAALGKGMMSDGAAAAVPHPWYGKEIPYDQEEQLLSYLSSADPIGLFSFIRDSQAQGFNDPDVYRAMKDRLISFGLTAEAQKLMLYR</sequence>
<name>A0AAU8N8P6_9BACL</name>
<evidence type="ECO:0000313" key="1">
    <source>
        <dbReference type="EMBL" id="XCP93139.1"/>
    </source>
</evidence>
<organism evidence="1">
    <name type="scientific">Paenibacillus sp. AN1007</name>
    <dbReference type="NCBI Taxonomy" id="3151385"/>
    <lineage>
        <taxon>Bacteria</taxon>
        <taxon>Bacillati</taxon>
        <taxon>Bacillota</taxon>
        <taxon>Bacilli</taxon>
        <taxon>Bacillales</taxon>
        <taxon>Paenibacillaceae</taxon>
        <taxon>Paenibacillus</taxon>
    </lineage>
</organism>
<gene>
    <name evidence="1" type="ORF">ABXS70_18090</name>
</gene>
<dbReference type="EMBL" id="CP159992">
    <property type="protein sequence ID" value="XCP93139.1"/>
    <property type="molecule type" value="Genomic_DNA"/>
</dbReference>
<accession>A0AAU8N8P6</accession>
<proteinExistence type="predicted"/>